<evidence type="ECO:0000313" key="11">
    <source>
        <dbReference type="Proteomes" id="UP000597459"/>
    </source>
</evidence>
<evidence type="ECO:0000256" key="7">
    <source>
        <dbReference type="ARBA" id="ARBA00022989"/>
    </source>
</evidence>
<name>A0A967B584_9PROT</name>
<feature type="transmembrane region" description="Helical" evidence="9">
    <location>
        <begin position="281"/>
        <end position="297"/>
    </location>
</feature>
<keyword evidence="5 9" id="KW-0812">Transmembrane</keyword>
<feature type="transmembrane region" description="Helical" evidence="9">
    <location>
        <begin position="22"/>
        <end position="48"/>
    </location>
</feature>
<dbReference type="PANTHER" id="PTHR22760">
    <property type="entry name" value="GLYCOSYLTRANSFERASE"/>
    <property type="match status" value="1"/>
</dbReference>
<dbReference type="GO" id="GO:0000030">
    <property type="term" value="F:mannosyltransferase activity"/>
    <property type="evidence" value="ECO:0007669"/>
    <property type="project" value="TreeGrafter"/>
</dbReference>
<keyword evidence="11" id="KW-1185">Reference proteome</keyword>
<evidence type="ECO:0000256" key="8">
    <source>
        <dbReference type="ARBA" id="ARBA00023136"/>
    </source>
</evidence>
<feature type="transmembrane region" description="Helical" evidence="9">
    <location>
        <begin position="185"/>
        <end position="216"/>
    </location>
</feature>
<feature type="transmembrane region" description="Helical" evidence="9">
    <location>
        <begin position="223"/>
        <end position="244"/>
    </location>
</feature>
<feature type="transmembrane region" description="Helical" evidence="9">
    <location>
        <begin position="155"/>
        <end position="173"/>
    </location>
</feature>
<dbReference type="Pfam" id="PF03901">
    <property type="entry name" value="Glyco_transf_22"/>
    <property type="match status" value="1"/>
</dbReference>
<dbReference type="InterPro" id="IPR005599">
    <property type="entry name" value="GPI_mannosylTrfase"/>
</dbReference>
<keyword evidence="7 9" id="KW-1133">Transmembrane helix</keyword>
<comment type="subcellular location">
    <subcellularLocation>
        <location evidence="1">Endomembrane system</location>
        <topology evidence="1">Multi-pass membrane protein</topology>
    </subcellularLocation>
    <subcellularLocation>
        <location evidence="2">Endoplasmic reticulum membrane</location>
    </subcellularLocation>
</comment>
<keyword evidence="3" id="KW-0328">Glycosyltransferase</keyword>
<evidence type="ECO:0000256" key="4">
    <source>
        <dbReference type="ARBA" id="ARBA00022679"/>
    </source>
</evidence>
<accession>A0A967B584</accession>
<evidence type="ECO:0000256" key="2">
    <source>
        <dbReference type="ARBA" id="ARBA00004586"/>
    </source>
</evidence>
<evidence type="ECO:0000256" key="6">
    <source>
        <dbReference type="ARBA" id="ARBA00022824"/>
    </source>
</evidence>
<organism evidence="10 11">
    <name type="scientific">Acetobacter estunensis</name>
    <dbReference type="NCBI Taxonomy" id="104097"/>
    <lineage>
        <taxon>Bacteria</taxon>
        <taxon>Pseudomonadati</taxon>
        <taxon>Pseudomonadota</taxon>
        <taxon>Alphaproteobacteria</taxon>
        <taxon>Acetobacterales</taxon>
        <taxon>Acetobacteraceae</taxon>
        <taxon>Acetobacter</taxon>
    </lineage>
</organism>
<dbReference type="AlphaFoldDB" id="A0A967B584"/>
<evidence type="ECO:0008006" key="12">
    <source>
        <dbReference type="Google" id="ProtNLM"/>
    </source>
</evidence>
<feature type="transmembrane region" description="Helical" evidence="9">
    <location>
        <begin position="104"/>
        <end position="124"/>
    </location>
</feature>
<dbReference type="Proteomes" id="UP000597459">
    <property type="component" value="Unassembled WGS sequence"/>
</dbReference>
<feature type="transmembrane region" description="Helical" evidence="9">
    <location>
        <begin position="358"/>
        <end position="376"/>
    </location>
</feature>
<keyword evidence="4" id="KW-0808">Transferase</keyword>
<gene>
    <name evidence="10" type="ORF">GOB87_00155</name>
</gene>
<feature type="transmembrane region" description="Helical" evidence="9">
    <location>
        <begin position="81"/>
        <end position="99"/>
    </location>
</feature>
<evidence type="ECO:0000256" key="5">
    <source>
        <dbReference type="ARBA" id="ARBA00022692"/>
    </source>
</evidence>
<dbReference type="GO" id="GO:0012505">
    <property type="term" value="C:endomembrane system"/>
    <property type="evidence" value="ECO:0007669"/>
    <property type="project" value="UniProtKB-SubCell"/>
</dbReference>
<proteinExistence type="predicted"/>
<feature type="transmembrane region" description="Helical" evidence="9">
    <location>
        <begin position="304"/>
        <end position="321"/>
    </location>
</feature>
<evidence type="ECO:0000256" key="9">
    <source>
        <dbReference type="SAM" id="Phobius"/>
    </source>
</evidence>
<evidence type="ECO:0000256" key="1">
    <source>
        <dbReference type="ARBA" id="ARBA00004127"/>
    </source>
</evidence>
<feature type="transmembrane region" description="Helical" evidence="9">
    <location>
        <begin position="327"/>
        <end position="346"/>
    </location>
</feature>
<keyword evidence="6" id="KW-0256">Endoplasmic reticulum</keyword>
<dbReference type="EMBL" id="WOTH01000001">
    <property type="protein sequence ID" value="NHO52381.1"/>
    <property type="molecule type" value="Genomic_DNA"/>
</dbReference>
<feature type="transmembrane region" description="Helical" evidence="9">
    <location>
        <begin position="130"/>
        <end position="148"/>
    </location>
</feature>
<sequence>MRICTASKEYIMNINKIIENKYLFPLIFCLFFALLVRICIAVFLPGAWRSDEIFQYMEPAHELLDGHGVVTWEWRTGIRSWLLPTFIAILMKIGIALGFDNLILFIRLCFSTISLSLVAVFFWYGWRKGGLFLALILGLAAALWPDIASGGMRTLGEFVAGNLLCLAVVFIIAYRDEYNPRVSSILASCAGFLLGATAAVRFQIAPASVLAFLFIFKKGHKKQIFLASIFSVIPILFLGIFDYITLGSIFQSITKNYHYNQTLGVADSFGKKSITYYIKKYTELWGGFLPLVILFALQSGKEKVFLISISSFIVFYHSLISHKEVSFVYPAVPILILCAALGFYNVLNNNNQKKYRYILIFSVSMTCVFLGSYAPILSKKGNGINFERWASKQNDVCGIASWGYDSSSVFSNLGGGYSILKNIVPIYLFDNMNELHYNEEKFNYLITDDMQVIFERKNKWTLIKCVDNSMCIYHRPGKCLGFPEFDEISNKLMTIGK</sequence>
<reference evidence="10" key="1">
    <citation type="submission" date="2019-11" db="EMBL/GenBank/DDBJ databases">
        <title>Description of new Acetobacter species.</title>
        <authorList>
            <person name="Cleenwerck I."/>
            <person name="Sombolestani A.S."/>
        </authorList>
    </citation>
    <scope>NUCLEOTIDE SEQUENCE</scope>
    <source>
        <strain evidence="10">LMG 1626</strain>
    </source>
</reference>
<evidence type="ECO:0000256" key="3">
    <source>
        <dbReference type="ARBA" id="ARBA00022676"/>
    </source>
</evidence>
<evidence type="ECO:0000313" key="10">
    <source>
        <dbReference type="EMBL" id="NHO52381.1"/>
    </source>
</evidence>
<protein>
    <recommendedName>
        <fullName evidence="12">Mannosyltransferase</fullName>
    </recommendedName>
</protein>
<comment type="caution">
    <text evidence="10">The sequence shown here is derived from an EMBL/GenBank/DDBJ whole genome shotgun (WGS) entry which is preliminary data.</text>
</comment>
<keyword evidence="8 9" id="KW-0472">Membrane</keyword>